<reference evidence="1 2" key="1">
    <citation type="submission" date="2020-11" db="EMBL/GenBank/DDBJ databases">
        <title>The genome sequence of Novosphingobium sp. 1Y9A.</title>
        <authorList>
            <person name="Liu Y."/>
        </authorList>
    </citation>
    <scope>NUCLEOTIDE SEQUENCE [LARGE SCALE GENOMIC DNA]</scope>
    <source>
        <strain evidence="1 2">1Y9A</strain>
    </source>
</reference>
<organism evidence="1 2">
    <name type="scientific">Novosphingobium jiangmenense</name>
    <dbReference type="NCBI Taxonomy" id="2791981"/>
    <lineage>
        <taxon>Bacteria</taxon>
        <taxon>Pseudomonadati</taxon>
        <taxon>Pseudomonadota</taxon>
        <taxon>Alphaproteobacteria</taxon>
        <taxon>Sphingomonadales</taxon>
        <taxon>Sphingomonadaceae</taxon>
        <taxon>Novosphingobium</taxon>
    </lineage>
</organism>
<dbReference type="Proteomes" id="UP000600799">
    <property type="component" value="Unassembled WGS sequence"/>
</dbReference>
<sequence>MTPSPEQLAAYADGQLDAADAAQVEAAISRDPVLARQVATHRALRARLAGHFAPVAEEPVPERLSALLRSSQAEVIDFAAAARARTRPRFRWTWVAGPALAASLVLALTLRGPATRTYASDEIASALDSQLVAEQPGDAPVRVLLSFRDRSGDICRAYAAGRRSGIACRDDRGWKMQGGSGGPEAETSEYRQAASAGDILARAQAMASGPALDAQEEARARALGWKRATVQGR</sequence>
<protein>
    <submittedName>
        <fullName evidence="1">Anti-sigma factor</fullName>
    </submittedName>
</protein>
<name>A0ABS0HLI1_9SPHN</name>
<dbReference type="RefSeq" id="WP_196277373.1">
    <property type="nucleotide sequence ID" value="NZ_JADQDC010000021.1"/>
</dbReference>
<gene>
    <name evidence="1" type="ORF">I2488_19055</name>
</gene>
<evidence type="ECO:0000313" key="2">
    <source>
        <dbReference type="Proteomes" id="UP000600799"/>
    </source>
</evidence>
<dbReference type="EMBL" id="JADQDC010000021">
    <property type="protein sequence ID" value="MBF9153106.1"/>
    <property type="molecule type" value="Genomic_DNA"/>
</dbReference>
<proteinExistence type="predicted"/>
<keyword evidence="2" id="KW-1185">Reference proteome</keyword>
<dbReference type="Gene3D" id="1.10.10.1320">
    <property type="entry name" value="Anti-sigma factor, zinc-finger domain"/>
    <property type="match status" value="1"/>
</dbReference>
<dbReference type="InterPro" id="IPR041916">
    <property type="entry name" value="Anti_sigma_zinc_sf"/>
</dbReference>
<evidence type="ECO:0000313" key="1">
    <source>
        <dbReference type="EMBL" id="MBF9153106.1"/>
    </source>
</evidence>
<comment type="caution">
    <text evidence="1">The sequence shown here is derived from an EMBL/GenBank/DDBJ whole genome shotgun (WGS) entry which is preliminary data.</text>
</comment>
<accession>A0ABS0HLI1</accession>